<keyword evidence="2" id="KW-0472">Membrane</keyword>
<feature type="compositionally biased region" description="Low complexity" evidence="1">
    <location>
        <begin position="81"/>
        <end position="91"/>
    </location>
</feature>
<dbReference type="Pfam" id="PF16130">
    <property type="entry name" value="DUF4842"/>
    <property type="match status" value="1"/>
</dbReference>
<dbReference type="AlphaFoldDB" id="A0A4R9KAV8"/>
<sequence length="609" mass="64385">MLKKILILILITGFQMSCSSKKKGMPLFLLMLGGGTGGSTDSVPASTSTIENATDGSAFTVVPTDASTSDTGTTTPPPPSSNTTSGNGNDTFTPDSSGNAGSTQVSSNIRFQVVNDTFQWDNTISTNITIRVSNEDGAIPGITVKVSEDQSTAGLVQFLSQGVTGANGEVTIRITVRPNVSEVIVTVFGINPKTGQPQEITGRIPIQVPASTVADGGSNTGNGGGSNGGGTVVVSPDIDLTTGNFGGSNGCVTSIDSDCDGVLDADDDYPTDPTLGWIVRSGRNTLAWEDYYKVSYIQNGTRNPNNDMDLNDHVTVFSTETDYTPAGKVKTIRGIFTHVGKGAGFNHDLRLSLDVPTTANVSISYTSRDGNPIGNMNCSLALASAANAGDCVGGNLTSAQLKNGILIFPNSSNTLYGNKNAPNVGGTLNFVLGMTANFTITFAEAVDLNAGKNLSGGHLNYFLAVSGTGEKIFRPGFYHSSGENSYDLYIDRITGFPFGVIVPGVFNYPREVTNIMDPNNEGKTGYPAFKEWASSKGSVSRNWFEQIMTENQKAYIVDLKTNYTTKPYTAVLIDSVHKFAWQIASGLVLIGFAFGLYFRRKLLQSLALI</sequence>
<evidence type="ECO:0000313" key="4">
    <source>
        <dbReference type="EMBL" id="TGL61933.1"/>
    </source>
</evidence>
<protein>
    <submittedName>
        <fullName evidence="4">LruC domain-containing protein</fullName>
    </submittedName>
</protein>
<dbReference type="InterPro" id="IPR031025">
    <property type="entry name" value="LruC_dom"/>
</dbReference>
<name>A0A4R9KAV8_9LEPT</name>
<feature type="compositionally biased region" description="Polar residues" evidence="1">
    <location>
        <begin position="92"/>
        <end position="104"/>
    </location>
</feature>
<evidence type="ECO:0000259" key="3">
    <source>
        <dbReference type="Pfam" id="PF16130"/>
    </source>
</evidence>
<organism evidence="4 5">
    <name type="scientific">Leptospira ognonensis</name>
    <dbReference type="NCBI Taxonomy" id="2484945"/>
    <lineage>
        <taxon>Bacteria</taxon>
        <taxon>Pseudomonadati</taxon>
        <taxon>Spirochaetota</taxon>
        <taxon>Spirochaetia</taxon>
        <taxon>Leptospirales</taxon>
        <taxon>Leptospiraceae</taxon>
        <taxon>Leptospira</taxon>
    </lineage>
</organism>
<evidence type="ECO:0000313" key="5">
    <source>
        <dbReference type="Proteomes" id="UP000297693"/>
    </source>
</evidence>
<evidence type="ECO:0000256" key="1">
    <source>
        <dbReference type="SAM" id="MobiDB-lite"/>
    </source>
</evidence>
<dbReference type="Proteomes" id="UP000297693">
    <property type="component" value="Unassembled WGS sequence"/>
</dbReference>
<accession>A0A4R9KAV8</accession>
<comment type="caution">
    <text evidence="4">The sequence shown here is derived from an EMBL/GenBank/DDBJ whole genome shotgun (WGS) entry which is preliminary data.</text>
</comment>
<dbReference type="NCBIfam" id="TIGR04456">
    <property type="entry name" value="LruC_dom"/>
    <property type="match status" value="1"/>
</dbReference>
<keyword evidence="2" id="KW-1133">Transmembrane helix</keyword>
<gene>
    <name evidence="4" type="ORF">EHQ58_04830</name>
</gene>
<dbReference type="RefSeq" id="WP_135622701.1">
    <property type="nucleotide sequence ID" value="NZ_RQGD01000014.1"/>
</dbReference>
<feature type="compositionally biased region" description="Polar residues" evidence="1">
    <location>
        <begin position="40"/>
        <end position="57"/>
    </location>
</feature>
<keyword evidence="5" id="KW-1185">Reference proteome</keyword>
<keyword evidence="2" id="KW-0812">Transmembrane</keyword>
<feature type="region of interest" description="Disordered" evidence="1">
    <location>
        <begin position="40"/>
        <end position="104"/>
    </location>
</feature>
<proteinExistence type="predicted"/>
<feature type="transmembrane region" description="Helical" evidence="2">
    <location>
        <begin position="579"/>
        <end position="598"/>
    </location>
</feature>
<feature type="domain" description="DUF4842" evidence="3">
    <location>
        <begin position="327"/>
        <end position="544"/>
    </location>
</feature>
<dbReference type="OrthoDB" id="315940at2"/>
<dbReference type="InterPro" id="IPR032295">
    <property type="entry name" value="DUF4842"/>
</dbReference>
<dbReference type="EMBL" id="RQGD01000014">
    <property type="protein sequence ID" value="TGL61933.1"/>
    <property type="molecule type" value="Genomic_DNA"/>
</dbReference>
<evidence type="ECO:0000256" key="2">
    <source>
        <dbReference type="SAM" id="Phobius"/>
    </source>
</evidence>
<reference evidence="4" key="1">
    <citation type="journal article" date="2019" name="PLoS Negl. Trop. Dis.">
        <title>Revisiting the worldwide diversity of Leptospira species in the environment.</title>
        <authorList>
            <person name="Vincent A.T."/>
            <person name="Schiettekatte O."/>
            <person name="Bourhy P."/>
            <person name="Veyrier F.J."/>
            <person name="Picardeau M."/>
        </authorList>
    </citation>
    <scope>NUCLEOTIDE SEQUENCE [LARGE SCALE GENOMIC DNA]</scope>
    <source>
        <strain evidence="4">201702476</strain>
    </source>
</reference>
<feature type="compositionally biased region" description="Low complexity" evidence="1">
    <location>
        <begin position="63"/>
        <end position="74"/>
    </location>
</feature>